<keyword evidence="6 7" id="KW-0472">Membrane</keyword>
<accession>A0A8S1EPR2</accession>
<dbReference type="Proteomes" id="UP000494206">
    <property type="component" value="Unassembled WGS sequence"/>
</dbReference>
<organism evidence="8 9">
    <name type="scientific">Caenorhabditis bovis</name>
    <dbReference type="NCBI Taxonomy" id="2654633"/>
    <lineage>
        <taxon>Eukaryota</taxon>
        <taxon>Metazoa</taxon>
        <taxon>Ecdysozoa</taxon>
        <taxon>Nematoda</taxon>
        <taxon>Chromadorea</taxon>
        <taxon>Rhabditida</taxon>
        <taxon>Rhabditina</taxon>
        <taxon>Rhabditomorpha</taxon>
        <taxon>Rhabditoidea</taxon>
        <taxon>Rhabditidae</taxon>
        <taxon>Peloderinae</taxon>
        <taxon>Caenorhabditis</taxon>
    </lineage>
</organism>
<feature type="transmembrane region" description="Helical" evidence="7">
    <location>
        <begin position="21"/>
        <end position="41"/>
    </location>
</feature>
<proteinExistence type="inferred from homology"/>
<dbReference type="FunFam" id="1.20.1540.10:FF:000016">
    <property type="entry name" value="Derlin"/>
    <property type="match status" value="1"/>
</dbReference>
<keyword evidence="4 7" id="KW-0256">Endoplasmic reticulum</keyword>
<comment type="caution">
    <text evidence="8">The sequence shown here is derived from an EMBL/GenBank/DDBJ whole genome shotgun (WGS) entry which is preliminary data.</text>
</comment>
<evidence type="ECO:0000256" key="7">
    <source>
        <dbReference type="RuleBase" id="RU363059"/>
    </source>
</evidence>
<reference evidence="8 9" key="1">
    <citation type="submission" date="2020-04" db="EMBL/GenBank/DDBJ databases">
        <authorList>
            <person name="Laetsch R D."/>
            <person name="Stevens L."/>
            <person name="Kumar S."/>
            <person name="Blaxter L. M."/>
        </authorList>
    </citation>
    <scope>NUCLEOTIDE SEQUENCE [LARGE SCALE GENOMIC DNA]</scope>
</reference>
<evidence type="ECO:0000256" key="6">
    <source>
        <dbReference type="ARBA" id="ARBA00023136"/>
    </source>
</evidence>
<comment type="similarity">
    <text evidence="2 7">Belongs to the derlin family.</text>
</comment>
<dbReference type="SUPFAM" id="SSF144091">
    <property type="entry name" value="Rhomboid-like"/>
    <property type="match status" value="1"/>
</dbReference>
<evidence type="ECO:0000256" key="4">
    <source>
        <dbReference type="ARBA" id="ARBA00022824"/>
    </source>
</evidence>
<evidence type="ECO:0000256" key="1">
    <source>
        <dbReference type="ARBA" id="ARBA00004477"/>
    </source>
</evidence>
<dbReference type="GO" id="GO:0036503">
    <property type="term" value="P:ERAD pathway"/>
    <property type="evidence" value="ECO:0007669"/>
    <property type="project" value="UniProtKB-ARBA"/>
</dbReference>
<protein>
    <recommendedName>
        <fullName evidence="7">Derlin</fullName>
    </recommendedName>
</protein>
<keyword evidence="9" id="KW-1185">Reference proteome</keyword>
<name>A0A8S1EPR2_9PELO</name>
<dbReference type="InterPro" id="IPR007599">
    <property type="entry name" value="DER1"/>
</dbReference>
<dbReference type="AlphaFoldDB" id="A0A8S1EPR2"/>
<evidence type="ECO:0000256" key="5">
    <source>
        <dbReference type="ARBA" id="ARBA00022989"/>
    </source>
</evidence>
<feature type="transmembrane region" description="Helical" evidence="7">
    <location>
        <begin position="53"/>
        <end position="75"/>
    </location>
</feature>
<keyword evidence="5 7" id="KW-1133">Transmembrane helix</keyword>
<dbReference type="PANTHER" id="PTHR11009">
    <property type="entry name" value="DER1-LIKE PROTEIN, DERLIN"/>
    <property type="match status" value="1"/>
</dbReference>
<dbReference type="Pfam" id="PF04511">
    <property type="entry name" value="DER1"/>
    <property type="match status" value="1"/>
</dbReference>
<keyword evidence="3 7" id="KW-0812">Transmembrane</keyword>
<evidence type="ECO:0000256" key="3">
    <source>
        <dbReference type="ARBA" id="ARBA00022692"/>
    </source>
</evidence>
<feature type="transmembrane region" description="Helical" evidence="7">
    <location>
        <begin position="141"/>
        <end position="163"/>
    </location>
</feature>
<dbReference type="OrthoDB" id="1716531at2759"/>
<comment type="function">
    <text evidence="7">May be involved in the degradation of misfolded endoplasmic reticulum (ER) luminal proteins.</text>
</comment>
<feature type="transmembrane region" description="Helical" evidence="7">
    <location>
        <begin position="96"/>
        <end position="129"/>
    </location>
</feature>
<evidence type="ECO:0000256" key="2">
    <source>
        <dbReference type="ARBA" id="ARBA00008917"/>
    </source>
</evidence>
<dbReference type="GO" id="GO:0005789">
    <property type="term" value="C:endoplasmic reticulum membrane"/>
    <property type="evidence" value="ECO:0007669"/>
    <property type="project" value="UniProtKB-SubCell"/>
</dbReference>
<comment type="subcellular location">
    <subcellularLocation>
        <location evidence="1 7">Endoplasmic reticulum membrane</location>
        <topology evidence="1 7">Multi-pass membrane protein</topology>
    </subcellularLocation>
</comment>
<dbReference type="EMBL" id="CADEPM010000003">
    <property type="protein sequence ID" value="CAB3401480.1"/>
    <property type="molecule type" value="Genomic_DNA"/>
</dbReference>
<evidence type="ECO:0000313" key="8">
    <source>
        <dbReference type="EMBL" id="CAB3401480.1"/>
    </source>
</evidence>
<sequence>MNGLLAIYEEMPPVTRAYTTICVLTTLAVQLDFVTPFHLYFNWELVVKQWQIWRIFTSFCFFGSFGFSFLFNMVFTYRYCMMLEEGSFRGRRADFVFMFIFGATLMVICGIFAQMVFLGQAFTIMLVYIWSRRNPHIQLNFFGVLSFTAPYLPWVLLLFSLLLGNSAVVDFMGIACGHIYFFLEDVFPYQEHGKRLLVTPRWLVWLFEERRPEPVAEADRPGGYEWGAVGENNQ</sequence>
<gene>
    <name evidence="8" type="ORF">CBOVIS_LOCUS4223</name>
</gene>
<dbReference type="InterPro" id="IPR035952">
    <property type="entry name" value="Rhomboid-like_sf"/>
</dbReference>
<dbReference type="Gene3D" id="1.20.1540.10">
    <property type="entry name" value="Rhomboid-like"/>
    <property type="match status" value="1"/>
</dbReference>
<evidence type="ECO:0000313" key="9">
    <source>
        <dbReference type="Proteomes" id="UP000494206"/>
    </source>
</evidence>